<sequence length="74" mass="8245">MRKGEQITGTAREKLAREMKEQYEGGRSIRAIAEAYGRSYGFVHRVLTETDVSLRGRGGEHPQRRLGTAAPSGR</sequence>
<dbReference type="Pfam" id="PF19575">
    <property type="entry name" value="HTH_58"/>
    <property type="match status" value="1"/>
</dbReference>
<dbReference type="Gene3D" id="1.10.10.60">
    <property type="entry name" value="Homeodomain-like"/>
    <property type="match status" value="1"/>
</dbReference>
<feature type="domain" description="Helix-turn-helix" evidence="2">
    <location>
        <begin position="2"/>
        <end position="60"/>
    </location>
</feature>
<feature type="compositionally biased region" description="Basic and acidic residues" evidence="1">
    <location>
        <begin position="54"/>
        <end position="63"/>
    </location>
</feature>
<dbReference type="Proteomes" id="UP001501391">
    <property type="component" value="Unassembled WGS sequence"/>
</dbReference>
<gene>
    <name evidence="3" type="ORF">GCM10009787_46190</name>
</gene>
<keyword evidence="4" id="KW-1185">Reference proteome</keyword>
<evidence type="ECO:0000259" key="2">
    <source>
        <dbReference type="Pfam" id="PF19575"/>
    </source>
</evidence>
<evidence type="ECO:0000313" key="3">
    <source>
        <dbReference type="EMBL" id="GAA2199402.1"/>
    </source>
</evidence>
<name>A0ABN3BRR1_9ACTN</name>
<feature type="region of interest" description="Disordered" evidence="1">
    <location>
        <begin position="54"/>
        <end position="74"/>
    </location>
</feature>
<protein>
    <recommendedName>
        <fullName evidence="2">Helix-turn-helix domain-containing protein</fullName>
    </recommendedName>
</protein>
<evidence type="ECO:0000256" key="1">
    <source>
        <dbReference type="SAM" id="MobiDB-lite"/>
    </source>
</evidence>
<accession>A0ABN3BRR1</accession>
<comment type="caution">
    <text evidence="3">The sequence shown here is derived from an EMBL/GenBank/DDBJ whole genome shotgun (WGS) entry which is preliminary data.</text>
</comment>
<evidence type="ECO:0000313" key="4">
    <source>
        <dbReference type="Proteomes" id="UP001501391"/>
    </source>
</evidence>
<reference evidence="3 4" key="1">
    <citation type="journal article" date="2019" name="Int. J. Syst. Evol. Microbiol.">
        <title>The Global Catalogue of Microorganisms (GCM) 10K type strain sequencing project: providing services to taxonomists for standard genome sequencing and annotation.</title>
        <authorList>
            <consortium name="The Broad Institute Genomics Platform"/>
            <consortium name="The Broad Institute Genome Sequencing Center for Infectious Disease"/>
            <person name="Wu L."/>
            <person name="Ma J."/>
        </authorList>
    </citation>
    <scope>NUCLEOTIDE SEQUENCE [LARGE SCALE GENOMIC DNA]</scope>
    <source>
        <strain evidence="3 4">JCM 14924</strain>
    </source>
</reference>
<dbReference type="RefSeq" id="WP_059247938.1">
    <property type="nucleotide sequence ID" value="NZ_BAAAOQ010000015.1"/>
</dbReference>
<dbReference type="EMBL" id="BAAAOQ010000015">
    <property type="protein sequence ID" value="GAA2199402.1"/>
    <property type="molecule type" value="Genomic_DNA"/>
</dbReference>
<organism evidence="3 4">
    <name type="scientific">Streptomyces bangladeshensis</name>
    <dbReference type="NCBI Taxonomy" id="295352"/>
    <lineage>
        <taxon>Bacteria</taxon>
        <taxon>Bacillati</taxon>
        <taxon>Actinomycetota</taxon>
        <taxon>Actinomycetes</taxon>
        <taxon>Kitasatosporales</taxon>
        <taxon>Streptomycetaceae</taxon>
        <taxon>Streptomyces</taxon>
    </lineage>
</organism>
<proteinExistence type="predicted"/>
<dbReference type="InterPro" id="IPR045745">
    <property type="entry name" value="HTH_58_Actinobacteria-type"/>
</dbReference>